<dbReference type="RefSeq" id="WP_127700460.1">
    <property type="nucleotide sequence ID" value="NZ_SACS01000021.1"/>
</dbReference>
<evidence type="ECO:0000256" key="5">
    <source>
        <dbReference type="PIRSR" id="PIRSR601486-1"/>
    </source>
</evidence>
<keyword evidence="8" id="KW-1185">Reference proteome</keyword>
<evidence type="ECO:0000313" key="7">
    <source>
        <dbReference type="EMBL" id="RVU33483.1"/>
    </source>
</evidence>
<feature type="signal peptide" evidence="6">
    <location>
        <begin position="1"/>
        <end position="22"/>
    </location>
</feature>
<dbReference type="Gene3D" id="1.10.490.10">
    <property type="entry name" value="Globins"/>
    <property type="match status" value="1"/>
</dbReference>
<comment type="caution">
    <text evidence="7">The sequence shown here is derived from an EMBL/GenBank/DDBJ whole genome shotgun (WGS) entry which is preliminary data.</text>
</comment>
<evidence type="ECO:0000256" key="4">
    <source>
        <dbReference type="ARBA" id="ARBA00023004"/>
    </source>
</evidence>
<dbReference type="AlphaFoldDB" id="A0A437QG08"/>
<keyword evidence="3 5" id="KW-0479">Metal-binding</keyword>
<feature type="chain" id="PRO_5019051509" evidence="6">
    <location>
        <begin position="23"/>
        <end position="149"/>
    </location>
</feature>
<reference evidence="7 8" key="1">
    <citation type="submission" date="2019-01" db="EMBL/GenBank/DDBJ databases">
        <authorList>
            <person name="Chen W.-M."/>
        </authorList>
    </citation>
    <scope>NUCLEOTIDE SEQUENCE [LARGE SCALE GENOMIC DNA]</scope>
    <source>
        <strain evidence="7 8">KYPC3</strain>
    </source>
</reference>
<dbReference type="Pfam" id="PF01152">
    <property type="entry name" value="Bac_globin"/>
    <property type="match status" value="1"/>
</dbReference>
<organism evidence="7 8">
    <name type="scientific">Rheinheimera riviphila</name>
    <dbReference type="NCBI Taxonomy" id="1834037"/>
    <lineage>
        <taxon>Bacteria</taxon>
        <taxon>Pseudomonadati</taxon>
        <taxon>Pseudomonadota</taxon>
        <taxon>Gammaproteobacteria</taxon>
        <taxon>Chromatiales</taxon>
        <taxon>Chromatiaceae</taxon>
        <taxon>Rheinheimera</taxon>
    </lineage>
</organism>
<dbReference type="GO" id="GO:0046872">
    <property type="term" value="F:metal ion binding"/>
    <property type="evidence" value="ECO:0007669"/>
    <property type="project" value="UniProtKB-KW"/>
</dbReference>
<evidence type="ECO:0000256" key="2">
    <source>
        <dbReference type="ARBA" id="ARBA00022617"/>
    </source>
</evidence>
<keyword evidence="2 5" id="KW-0349">Heme</keyword>
<evidence type="ECO:0000256" key="1">
    <source>
        <dbReference type="ARBA" id="ARBA00022448"/>
    </source>
</evidence>
<dbReference type="PROSITE" id="PS51257">
    <property type="entry name" value="PROKAR_LIPOPROTEIN"/>
    <property type="match status" value="1"/>
</dbReference>
<accession>A0A437QG08</accession>
<dbReference type="InterPro" id="IPR001486">
    <property type="entry name" value="Hemoglobin_trunc"/>
</dbReference>
<evidence type="ECO:0000256" key="3">
    <source>
        <dbReference type="ARBA" id="ARBA00022723"/>
    </source>
</evidence>
<evidence type="ECO:0000256" key="6">
    <source>
        <dbReference type="SAM" id="SignalP"/>
    </source>
</evidence>
<protein>
    <submittedName>
        <fullName evidence="7">Group 1 truncated hemoglobin</fullName>
    </submittedName>
</protein>
<name>A0A437QG08_9GAMM</name>
<evidence type="ECO:0000313" key="8">
    <source>
        <dbReference type="Proteomes" id="UP000283077"/>
    </source>
</evidence>
<keyword evidence="6" id="KW-0732">Signal</keyword>
<dbReference type="EMBL" id="SACS01000021">
    <property type="protein sequence ID" value="RVU33483.1"/>
    <property type="molecule type" value="Genomic_DNA"/>
</dbReference>
<dbReference type="GO" id="GO:0019825">
    <property type="term" value="F:oxygen binding"/>
    <property type="evidence" value="ECO:0007669"/>
    <property type="project" value="InterPro"/>
</dbReference>
<sequence length="149" mass="16443">MKASSLSGLWLSLCLAVFGVTALSGCSQTASKDHLYQQLGSTVGIEKIVDALLVEIENDPQIVHHFRDTDIARFRKLLIEQLCELSGGPCKYTGVSMQESHTGFKITQADFDNLVRHLMKVMTEQNISIAAQNQLLGLLAPMYGDVVYR</sequence>
<dbReference type="SUPFAM" id="SSF46458">
    <property type="entry name" value="Globin-like"/>
    <property type="match status" value="1"/>
</dbReference>
<dbReference type="InterPro" id="IPR009050">
    <property type="entry name" value="Globin-like_sf"/>
</dbReference>
<dbReference type="Proteomes" id="UP000283077">
    <property type="component" value="Unassembled WGS sequence"/>
</dbReference>
<keyword evidence="1" id="KW-0813">Transport</keyword>
<dbReference type="CDD" id="cd00454">
    <property type="entry name" value="TrHb1_N"/>
    <property type="match status" value="1"/>
</dbReference>
<dbReference type="GO" id="GO:0020037">
    <property type="term" value="F:heme binding"/>
    <property type="evidence" value="ECO:0007669"/>
    <property type="project" value="InterPro"/>
</dbReference>
<proteinExistence type="predicted"/>
<keyword evidence="4 5" id="KW-0408">Iron</keyword>
<feature type="binding site" description="distal binding residue" evidence="5">
    <location>
        <position position="101"/>
    </location>
    <ligand>
        <name>heme</name>
        <dbReference type="ChEBI" id="CHEBI:30413"/>
    </ligand>
    <ligandPart>
        <name>Fe</name>
        <dbReference type="ChEBI" id="CHEBI:18248"/>
    </ligandPart>
</feature>
<dbReference type="InterPro" id="IPR012292">
    <property type="entry name" value="Globin/Proto"/>
</dbReference>
<dbReference type="OrthoDB" id="9795814at2"/>
<gene>
    <name evidence="7" type="ORF">EOE67_16620</name>
</gene>